<comment type="caution">
    <text evidence="2">The sequence shown here is derived from an EMBL/GenBank/DDBJ whole genome shotgun (WGS) entry which is preliminary data.</text>
</comment>
<dbReference type="Proteomes" id="UP000606720">
    <property type="component" value="Unassembled WGS sequence"/>
</dbReference>
<dbReference type="InterPro" id="IPR000182">
    <property type="entry name" value="GNAT_dom"/>
</dbReference>
<dbReference type="RefSeq" id="WP_186865864.1">
    <property type="nucleotide sequence ID" value="NZ_JACOPH010000001.1"/>
</dbReference>
<gene>
    <name evidence="2" type="ORF">H8S17_01085</name>
</gene>
<dbReference type="SUPFAM" id="SSF55729">
    <property type="entry name" value="Acyl-CoA N-acyltransferases (Nat)"/>
    <property type="match status" value="1"/>
</dbReference>
<evidence type="ECO:0000313" key="2">
    <source>
        <dbReference type="EMBL" id="MBC5712814.1"/>
    </source>
</evidence>
<dbReference type="InterPro" id="IPR016181">
    <property type="entry name" value="Acyl_CoA_acyltransferase"/>
</dbReference>
<dbReference type="AlphaFoldDB" id="A0A923LL32"/>
<keyword evidence="3" id="KW-1185">Reference proteome</keyword>
<name>A0A923LL32_9FIRM</name>
<evidence type="ECO:0000259" key="1">
    <source>
        <dbReference type="PROSITE" id="PS51186"/>
    </source>
</evidence>
<reference evidence="2" key="1">
    <citation type="submission" date="2020-08" db="EMBL/GenBank/DDBJ databases">
        <title>Genome public.</title>
        <authorList>
            <person name="Liu C."/>
            <person name="Sun Q."/>
        </authorList>
    </citation>
    <scope>NUCLEOTIDE SEQUENCE</scope>
    <source>
        <strain evidence="2">BX1005</strain>
    </source>
</reference>
<proteinExistence type="predicted"/>
<dbReference type="PROSITE" id="PS51186">
    <property type="entry name" value="GNAT"/>
    <property type="match status" value="1"/>
</dbReference>
<protein>
    <submittedName>
        <fullName evidence="2">GNAT family N-acetyltransferase</fullName>
    </submittedName>
</protein>
<dbReference type="Pfam" id="PF00583">
    <property type="entry name" value="Acetyltransf_1"/>
    <property type="match status" value="1"/>
</dbReference>
<dbReference type="EMBL" id="JACOPH010000001">
    <property type="protein sequence ID" value="MBC5712814.1"/>
    <property type="molecule type" value="Genomic_DNA"/>
</dbReference>
<dbReference type="Gene3D" id="3.40.630.30">
    <property type="match status" value="1"/>
</dbReference>
<feature type="domain" description="N-acetyltransferase" evidence="1">
    <location>
        <begin position="166"/>
        <end position="304"/>
    </location>
</feature>
<evidence type="ECO:0000313" key="3">
    <source>
        <dbReference type="Proteomes" id="UP000606720"/>
    </source>
</evidence>
<dbReference type="GO" id="GO:0016747">
    <property type="term" value="F:acyltransferase activity, transferring groups other than amino-acyl groups"/>
    <property type="evidence" value="ECO:0007669"/>
    <property type="project" value="InterPro"/>
</dbReference>
<accession>A0A923LL32</accession>
<sequence length="304" mass="34881">MAMVSFIDDNFTLAEGFLKRDYAEIGNLIRKEKEKLTIYEETDDLLVGCMVTKNIPLSNLYKGEFYVVRFLCANVDTMHNEKQMNCIIELLKKLKERIEKNKGYYNFRIPSHIVDIIKAYNVVFQGGIFCGGTVEEIISGKSVSNQLKDGLKVFFGNSSYIEKHKNTLMDMTYKSFESYQGQYHLSYVTEEKAGKIYENWIESSLNECNDKNVIIAEYEGSPIGFVTIAEKEHAVEGVLSAVENKHRKLGAYRAMISYIVNYANENGKSFITSTQFDNFIVQGVWNSIGLKPFYSIYNFHILSE</sequence>
<dbReference type="CDD" id="cd04301">
    <property type="entry name" value="NAT_SF"/>
    <property type="match status" value="1"/>
</dbReference>
<organism evidence="2 3">
    <name type="scientific">Roseburia zhanii</name>
    <dbReference type="NCBI Taxonomy" id="2763064"/>
    <lineage>
        <taxon>Bacteria</taxon>
        <taxon>Bacillati</taxon>
        <taxon>Bacillota</taxon>
        <taxon>Clostridia</taxon>
        <taxon>Lachnospirales</taxon>
        <taxon>Lachnospiraceae</taxon>
        <taxon>Roseburia</taxon>
    </lineage>
</organism>